<dbReference type="GeneID" id="100207849"/>
<feature type="domain" description="Peptidase S26" evidence="9">
    <location>
        <begin position="36"/>
        <end position="100"/>
    </location>
</feature>
<reference evidence="10" key="1">
    <citation type="submission" date="2025-05" db="UniProtKB">
        <authorList>
            <consortium name="RefSeq"/>
        </authorList>
    </citation>
    <scope>NUCLEOTIDE SEQUENCE [LARGE SCALE GENOMIC DNA]</scope>
</reference>
<dbReference type="RefSeq" id="XP_065645932.1">
    <property type="nucleotide sequence ID" value="XM_065789860.1"/>
</dbReference>
<keyword evidence="10" id="KW-1185">Reference proteome</keyword>
<accession>A0ABM4BAK2</accession>
<dbReference type="PANTHER" id="PTHR12383">
    <property type="entry name" value="PROTEASE FAMILY S26 MITOCHONDRIAL INNER MEMBRANE PROTEASE-RELATED"/>
    <property type="match status" value="1"/>
</dbReference>
<dbReference type="Gene3D" id="2.10.109.10">
    <property type="entry name" value="Umud Fragment, subunit A"/>
    <property type="match status" value="1"/>
</dbReference>
<evidence type="ECO:0000313" key="10">
    <source>
        <dbReference type="Proteomes" id="UP001652625"/>
    </source>
</evidence>
<evidence type="ECO:0000256" key="7">
    <source>
        <dbReference type="ARBA" id="ARBA00038445"/>
    </source>
</evidence>
<name>A0ABM4BAK2_HYDVU</name>
<keyword evidence="4 8" id="KW-0378">Hydrolase</keyword>
<keyword evidence="3 8" id="KW-0999">Mitochondrion inner membrane</keyword>
<protein>
    <recommendedName>
        <fullName evidence="8">Mitochondrial inner membrane protease subunit</fullName>
        <ecNumber evidence="8">3.4.21.-</ecNumber>
    </recommendedName>
</protein>
<dbReference type="PANTHER" id="PTHR12383:SF16">
    <property type="entry name" value="MITOCHONDRIAL INNER MEMBRANE PROTEASE SUBUNIT 1"/>
    <property type="match status" value="1"/>
</dbReference>
<evidence type="ECO:0000256" key="6">
    <source>
        <dbReference type="ARBA" id="ARBA00023136"/>
    </source>
</evidence>
<dbReference type="InterPro" id="IPR036286">
    <property type="entry name" value="LexA/Signal_pep-like_sf"/>
</dbReference>
<dbReference type="EC" id="3.4.21.-" evidence="8"/>
<gene>
    <name evidence="11" type="primary">LOC100207849</name>
</gene>
<dbReference type="InterPro" id="IPR052064">
    <property type="entry name" value="Mito_IMP1_subunit"/>
</dbReference>
<evidence type="ECO:0000313" key="11">
    <source>
        <dbReference type="RefSeq" id="XP_065645932.1"/>
    </source>
</evidence>
<dbReference type="NCBIfam" id="TIGR02227">
    <property type="entry name" value="sigpep_I_bact"/>
    <property type="match status" value="1"/>
</dbReference>
<comment type="subcellular location">
    <subcellularLocation>
        <location evidence="1 8">Mitochondrion inner membrane</location>
    </subcellularLocation>
</comment>
<dbReference type="InterPro" id="IPR019533">
    <property type="entry name" value="Peptidase_S26"/>
</dbReference>
<evidence type="ECO:0000256" key="1">
    <source>
        <dbReference type="ARBA" id="ARBA00004273"/>
    </source>
</evidence>
<evidence type="ECO:0000259" key="9">
    <source>
        <dbReference type="Pfam" id="PF10502"/>
    </source>
</evidence>
<sequence length="151" mass="17221">MLQINVVLKKTRMIFFTSVNVFCWSHCIVEYGGELTLLTGPSMQPTFNQYQDSTIVFTSRSLWRKFQVGDIVVARSPSNPKQMVCKRIAAVEGERVERHKVVLGETTKKYVKIPKGHVWLLGDNSNNSTDSRTYGPVPLALIRGRVCFKIW</sequence>
<comment type="similarity">
    <text evidence="7">Belongs to the peptidase S26 family. IMP1 subfamily.</text>
</comment>
<dbReference type="SUPFAM" id="SSF51306">
    <property type="entry name" value="LexA/Signal peptidase"/>
    <property type="match status" value="1"/>
</dbReference>
<evidence type="ECO:0000256" key="2">
    <source>
        <dbReference type="ARBA" id="ARBA00011805"/>
    </source>
</evidence>
<evidence type="ECO:0000256" key="3">
    <source>
        <dbReference type="ARBA" id="ARBA00022792"/>
    </source>
</evidence>
<dbReference type="PRINTS" id="PR00727">
    <property type="entry name" value="LEADERPTASE"/>
</dbReference>
<organism evidence="10 11">
    <name type="scientific">Hydra vulgaris</name>
    <name type="common">Hydra</name>
    <name type="synonym">Hydra attenuata</name>
    <dbReference type="NCBI Taxonomy" id="6087"/>
    <lineage>
        <taxon>Eukaryota</taxon>
        <taxon>Metazoa</taxon>
        <taxon>Cnidaria</taxon>
        <taxon>Hydrozoa</taxon>
        <taxon>Hydroidolina</taxon>
        <taxon>Anthoathecata</taxon>
        <taxon>Aplanulata</taxon>
        <taxon>Hydridae</taxon>
        <taxon>Hydra</taxon>
    </lineage>
</organism>
<proteinExistence type="inferred from homology"/>
<dbReference type="GO" id="GO:0006508">
    <property type="term" value="P:proteolysis"/>
    <property type="evidence" value="ECO:0007669"/>
    <property type="project" value="UniProtKB-KW"/>
</dbReference>
<reference evidence="11" key="2">
    <citation type="submission" date="2025-08" db="UniProtKB">
        <authorList>
            <consortium name="RefSeq"/>
        </authorList>
    </citation>
    <scope>IDENTIFICATION</scope>
</reference>
<feature type="domain" description="Peptidase S26" evidence="9">
    <location>
        <begin position="107"/>
        <end position="151"/>
    </location>
</feature>
<keyword evidence="8 11" id="KW-0645">Protease</keyword>
<dbReference type="InterPro" id="IPR000223">
    <property type="entry name" value="Pept_S26A_signal_pept_1"/>
</dbReference>
<evidence type="ECO:0000256" key="8">
    <source>
        <dbReference type="RuleBase" id="RU362041"/>
    </source>
</evidence>
<comment type="subunit">
    <text evidence="2">Heterodimer of 2 subunits, IMMPL1 and IMMPL2.</text>
</comment>
<evidence type="ECO:0000256" key="5">
    <source>
        <dbReference type="ARBA" id="ARBA00023128"/>
    </source>
</evidence>
<dbReference type="CDD" id="cd06530">
    <property type="entry name" value="S26_SPase_I"/>
    <property type="match status" value="1"/>
</dbReference>
<keyword evidence="6" id="KW-0472">Membrane</keyword>
<dbReference type="Pfam" id="PF10502">
    <property type="entry name" value="Peptidase_S26"/>
    <property type="match status" value="2"/>
</dbReference>
<dbReference type="GO" id="GO:0008233">
    <property type="term" value="F:peptidase activity"/>
    <property type="evidence" value="ECO:0007669"/>
    <property type="project" value="UniProtKB-KW"/>
</dbReference>
<dbReference type="Proteomes" id="UP001652625">
    <property type="component" value="Chromosome 02"/>
</dbReference>
<evidence type="ECO:0000256" key="4">
    <source>
        <dbReference type="ARBA" id="ARBA00022801"/>
    </source>
</evidence>
<keyword evidence="5 8" id="KW-0496">Mitochondrion</keyword>